<organism evidence="2 5">
    <name type="scientific">Gilliamella apicola</name>
    <dbReference type="NCBI Taxonomy" id="1196095"/>
    <lineage>
        <taxon>Bacteria</taxon>
        <taxon>Pseudomonadati</taxon>
        <taxon>Pseudomonadota</taxon>
        <taxon>Gammaproteobacteria</taxon>
        <taxon>Orbales</taxon>
        <taxon>Orbaceae</taxon>
        <taxon>Gilliamella</taxon>
    </lineage>
</organism>
<gene>
    <name evidence="3" type="ORF">B6C91_06130</name>
    <name evidence="2" type="ORF">B6D08_10375</name>
</gene>
<dbReference type="EMBL" id="NARP01000027">
    <property type="protein sequence ID" value="OTP98657.1"/>
    <property type="molecule type" value="Genomic_DNA"/>
</dbReference>
<dbReference type="Pfam" id="PF06445">
    <property type="entry name" value="GyrI-like"/>
    <property type="match status" value="1"/>
</dbReference>
<dbReference type="PANTHER" id="PTHR40055">
    <property type="entry name" value="TRANSCRIPTIONAL REGULATOR YGIV-RELATED"/>
    <property type="match status" value="1"/>
</dbReference>
<dbReference type="Proteomes" id="UP000194977">
    <property type="component" value="Unassembled WGS sequence"/>
</dbReference>
<evidence type="ECO:0000259" key="1">
    <source>
        <dbReference type="Pfam" id="PF06445"/>
    </source>
</evidence>
<evidence type="ECO:0000313" key="2">
    <source>
        <dbReference type="EMBL" id="OTP98657.1"/>
    </source>
</evidence>
<reference evidence="4 5" key="1">
    <citation type="submission" date="2017-03" db="EMBL/GenBank/DDBJ databases">
        <title>Comparative genomics of honeybee gut symbionts reveal geographically distinct and subgroup specific antibiotic resistance.</title>
        <authorList>
            <person name="Ludvigsen J."/>
            <person name="Porcellato D."/>
            <person name="Labee-Lund T.M."/>
            <person name="Amdam G.V."/>
            <person name="Rudi K."/>
        </authorList>
    </citation>
    <scope>NUCLEOTIDE SEQUENCE [LARGE SCALE GENOMIC DNA]</scope>
    <source>
        <strain evidence="2 5">A-7-12</strain>
        <strain evidence="3 4">A-9-12</strain>
    </source>
</reference>
<dbReference type="InterPro" id="IPR029442">
    <property type="entry name" value="GyrI-like"/>
</dbReference>
<dbReference type="InterPro" id="IPR011256">
    <property type="entry name" value="Reg_factor_effector_dom_sf"/>
</dbReference>
<evidence type="ECO:0000313" key="4">
    <source>
        <dbReference type="Proteomes" id="UP000194800"/>
    </source>
</evidence>
<dbReference type="PANTHER" id="PTHR40055:SF1">
    <property type="entry name" value="TRANSCRIPTIONAL REGULATOR YGIV-RELATED"/>
    <property type="match status" value="1"/>
</dbReference>
<evidence type="ECO:0000313" key="3">
    <source>
        <dbReference type="EMBL" id="OTQ10312.1"/>
    </source>
</evidence>
<accession>A0A242NFH0</accession>
<dbReference type="InterPro" id="IPR050908">
    <property type="entry name" value="SmbC-like"/>
</dbReference>
<feature type="domain" description="GyrI-like small molecule binding" evidence="1">
    <location>
        <begin position="3"/>
        <end position="101"/>
    </location>
</feature>
<dbReference type="Gene3D" id="3.20.80.10">
    <property type="entry name" value="Regulatory factor, effector binding domain"/>
    <property type="match status" value="1"/>
</dbReference>
<dbReference type="Proteomes" id="UP000194800">
    <property type="component" value="Unassembled WGS sequence"/>
</dbReference>
<name>A0A242NFH0_9GAMM</name>
<keyword evidence="4" id="KW-1185">Reference proteome</keyword>
<evidence type="ECO:0000313" key="5">
    <source>
        <dbReference type="Proteomes" id="UP000194977"/>
    </source>
</evidence>
<dbReference type="AlphaFoldDB" id="A0A242NFH0"/>
<dbReference type="OrthoDB" id="282744at2"/>
<dbReference type="SUPFAM" id="SSF55136">
    <property type="entry name" value="Probable bacterial effector-binding domain"/>
    <property type="match status" value="1"/>
</dbReference>
<proteinExistence type="predicted"/>
<sequence length="105" mass="12102">MHYTNPKTTPPEKHHVDFGISVDESIAKNIYGVINKTIPQLRCAKARDIGSRYHNQAIIYLLEKWLPNSGEKLGDFPPIFHYVNVRPTVKPEQMITDVYLLLLDK</sequence>
<protein>
    <recommendedName>
        <fullName evidence="1">GyrI-like small molecule binding domain-containing protein</fullName>
    </recommendedName>
</protein>
<dbReference type="EMBL" id="NART01000020">
    <property type="protein sequence ID" value="OTQ10312.1"/>
    <property type="molecule type" value="Genomic_DNA"/>
</dbReference>
<comment type="caution">
    <text evidence="2">The sequence shown here is derived from an EMBL/GenBank/DDBJ whole genome shotgun (WGS) entry which is preliminary data.</text>
</comment>